<evidence type="ECO:0000313" key="12">
    <source>
        <dbReference type="Proteomes" id="UP000007486"/>
    </source>
</evidence>
<dbReference type="GO" id="GO:0005507">
    <property type="term" value="F:copper ion binding"/>
    <property type="evidence" value="ECO:0007669"/>
    <property type="project" value="TreeGrafter"/>
</dbReference>
<proteinExistence type="inferred from homology"/>
<keyword evidence="6" id="KW-0862">Zinc</keyword>
<comment type="catalytic activity">
    <reaction evidence="7">
        <text>adenosine + H2O + H(+) = inosine + NH4(+)</text>
        <dbReference type="Rhea" id="RHEA:24408"/>
        <dbReference type="ChEBI" id="CHEBI:15377"/>
        <dbReference type="ChEBI" id="CHEBI:15378"/>
        <dbReference type="ChEBI" id="CHEBI:16335"/>
        <dbReference type="ChEBI" id="CHEBI:17596"/>
        <dbReference type="ChEBI" id="CHEBI:28938"/>
        <dbReference type="EC" id="3.5.4.4"/>
    </reaction>
    <physiologicalReaction direction="left-to-right" evidence="7">
        <dbReference type="Rhea" id="RHEA:24409"/>
    </physiologicalReaction>
</comment>
<evidence type="ECO:0000256" key="8">
    <source>
        <dbReference type="ARBA" id="ARBA00048968"/>
    </source>
</evidence>
<evidence type="ECO:0000256" key="1">
    <source>
        <dbReference type="ARBA" id="ARBA00000553"/>
    </source>
</evidence>
<sequence>MNRKNDGRLTSDKRMLKYGLTELYSNIFCFSTTRHGGYSEGAYATFNCNAYCGDACDAVRKNRGLLCSLLPEDAGLLIPHQVHGTEVRVIDEAFLRKPESEKARLLEGVDALVSDVPKACLCISTADCIPVLCYDVRRRAIAAIHAGWRGTVSRIVSKTLEKMRQAYGTEGKDVCACIGPGISQEAFEVGDEVCEAFRRAGFDMERIAVRKEKWHIDLWEANRMQLMAFGIEPSRIEVSGICTYTDNEDFFSARRQGTASGRILSGIMMC</sequence>
<keyword evidence="12" id="KW-1185">Reference proteome</keyword>
<dbReference type="EMBL" id="CP002530">
    <property type="protein sequence ID" value="ADY36409.1"/>
    <property type="molecule type" value="Genomic_DNA"/>
</dbReference>
<dbReference type="HOGENOM" id="CLU_065784_0_0_10"/>
<evidence type="ECO:0000313" key="11">
    <source>
        <dbReference type="EMBL" id="ADY36409.1"/>
    </source>
</evidence>
<name>F0R1V1_PHOSB</name>
<comment type="catalytic activity">
    <reaction evidence="8">
        <text>adenosine + phosphate = alpha-D-ribose 1-phosphate + adenine</text>
        <dbReference type="Rhea" id="RHEA:27642"/>
        <dbReference type="ChEBI" id="CHEBI:16335"/>
        <dbReference type="ChEBI" id="CHEBI:16708"/>
        <dbReference type="ChEBI" id="CHEBI:43474"/>
        <dbReference type="ChEBI" id="CHEBI:57720"/>
        <dbReference type="EC" id="2.4.2.1"/>
    </reaction>
    <physiologicalReaction direction="left-to-right" evidence="8">
        <dbReference type="Rhea" id="RHEA:27643"/>
    </physiologicalReaction>
</comment>
<evidence type="ECO:0000256" key="9">
    <source>
        <dbReference type="ARBA" id="ARBA00049893"/>
    </source>
</evidence>
<keyword evidence="5" id="KW-0378">Hydrolase</keyword>
<keyword evidence="3" id="KW-0808">Transferase</keyword>
<dbReference type="NCBIfam" id="TIGR00726">
    <property type="entry name" value="peptidoglycan editing factor PgeF"/>
    <property type="match status" value="1"/>
</dbReference>
<dbReference type="eggNOG" id="COG1496">
    <property type="taxonomic scope" value="Bacteria"/>
</dbReference>
<organism evidence="11 12">
    <name type="scientific">Phocaeicola salanitronis (strain DSM 18170 / JCM 13657 / CCUG 60908 / BL78)</name>
    <name type="common">Bacteroides salanitronis</name>
    <dbReference type="NCBI Taxonomy" id="667015"/>
    <lineage>
        <taxon>Bacteria</taxon>
        <taxon>Pseudomonadati</taxon>
        <taxon>Bacteroidota</taxon>
        <taxon>Bacteroidia</taxon>
        <taxon>Bacteroidales</taxon>
        <taxon>Bacteroidaceae</taxon>
        <taxon>Phocaeicola</taxon>
    </lineage>
</organism>
<keyword evidence="4" id="KW-0479">Metal-binding</keyword>
<dbReference type="InterPro" id="IPR003730">
    <property type="entry name" value="Cu_polyphenol_OxRdtase"/>
</dbReference>
<dbReference type="InterPro" id="IPR011324">
    <property type="entry name" value="Cytotoxic_necrot_fac-like_cat"/>
</dbReference>
<evidence type="ECO:0000256" key="6">
    <source>
        <dbReference type="ARBA" id="ARBA00022833"/>
    </source>
</evidence>
<comment type="catalytic activity">
    <reaction evidence="9">
        <text>S-methyl-5'-thioadenosine + phosphate = 5-(methylsulfanyl)-alpha-D-ribose 1-phosphate + adenine</text>
        <dbReference type="Rhea" id="RHEA:11852"/>
        <dbReference type="ChEBI" id="CHEBI:16708"/>
        <dbReference type="ChEBI" id="CHEBI:17509"/>
        <dbReference type="ChEBI" id="CHEBI:43474"/>
        <dbReference type="ChEBI" id="CHEBI:58533"/>
        <dbReference type="EC" id="2.4.2.28"/>
    </reaction>
    <physiologicalReaction direction="left-to-right" evidence="9">
        <dbReference type="Rhea" id="RHEA:11853"/>
    </physiologicalReaction>
</comment>
<dbReference type="AlphaFoldDB" id="F0R1V1"/>
<comment type="similarity">
    <text evidence="2 10">Belongs to the purine nucleoside phosphorylase YfiH/LACC1 family.</text>
</comment>
<dbReference type="STRING" id="667015.Bacsa_1852"/>
<gene>
    <name evidence="11" type="ordered locus">Bacsa_1852</name>
</gene>
<dbReference type="InterPro" id="IPR038371">
    <property type="entry name" value="Cu_polyphenol_OxRdtase_sf"/>
</dbReference>
<dbReference type="PROSITE" id="PS50096">
    <property type="entry name" value="IQ"/>
    <property type="match status" value="1"/>
</dbReference>
<dbReference type="GO" id="GO:0016787">
    <property type="term" value="F:hydrolase activity"/>
    <property type="evidence" value="ECO:0007669"/>
    <property type="project" value="UniProtKB-KW"/>
</dbReference>
<dbReference type="GO" id="GO:0017061">
    <property type="term" value="F:S-methyl-5-thioadenosine phosphorylase activity"/>
    <property type="evidence" value="ECO:0007669"/>
    <property type="project" value="UniProtKB-EC"/>
</dbReference>
<dbReference type="Gene3D" id="3.60.140.10">
    <property type="entry name" value="CNF1/YfiH-like putative cysteine hydrolases"/>
    <property type="match status" value="1"/>
</dbReference>
<evidence type="ECO:0000256" key="7">
    <source>
        <dbReference type="ARBA" id="ARBA00047989"/>
    </source>
</evidence>
<evidence type="ECO:0000256" key="5">
    <source>
        <dbReference type="ARBA" id="ARBA00022801"/>
    </source>
</evidence>
<dbReference type="PANTHER" id="PTHR30616">
    <property type="entry name" value="UNCHARACTERIZED PROTEIN YFIH"/>
    <property type="match status" value="1"/>
</dbReference>
<evidence type="ECO:0000256" key="10">
    <source>
        <dbReference type="RuleBase" id="RU361274"/>
    </source>
</evidence>
<evidence type="ECO:0000256" key="4">
    <source>
        <dbReference type="ARBA" id="ARBA00022723"/>
    </source>
</evidence>
<comment type="catalytic activity">
    <reaction evidence="1">
        <text>inosine + phosphate = alpha-D-ribose 1-phosphate + hypoxanthine</text>
        <dbReference type="Rhea" id="RHEA:27646"/>
        <dbReference type="ChEBI" id="CHEBI:17368"/>
        <dbReference type="ChEBI" id="CHEBI:17596"/>
        <dbReference type="ChEBI" id="CHEBI:43474"/>
        <dbReference type="ChEBI" id="CHEBI:57720"/>
        <dbReference type="EC" id="2.4.2.1"/>
    </reaction>
    <physiologicalReaction direction="left-to-right" evidence="1">
        <dbReference type="Rhea" id="RHEA:27647"/>
    </physiologicalReaction>
</comment>
<accession>F0R1V1</accession>
<dbReference type="CDD" id="cd16833">
    <property type="entry name" value="YfiH"/>
    <property type="match status" value="1"/>
</dbReference>
<evidence type="ECO:0000256" key="3">
    <source>
        <dbReference type="ARBA" id="ARBA00022679"/>
    </source>
</evidence>
<protein>
    <recommendedName>
        <fullName evidence="10">Purine nucleoside phosphorylase</fullName>
    </recommendedName>
</protein>
<evidence type="ECO:0000256" key="2">
    <source>
        <dbReference type="ARBA" id="ARBA00007353"/>
    </source>
</evidence>
<dbReference type="RefSeq" id="WP_013617840.1">
    <property type="nucleotide sequence ID" value="NC_015164.1"/>
</dbReference>
<dbReference type="SUPFAM" id="SSF64438">
    <property type="entry name" value="CNF1/YfiH-like putative cysteine hydrolases"/>
    <property type="match status" value="1"/>
</dbReference>
<dbReference type="PANTHER" id="PTHR30616:SF2">
    <property type="entry name" value="PURINE NUCLEOSIDE PHOSPHORYLASE LACC1"/>
    <property type="match status" value="1"/>
</dbReference>
<dbReference type="OrthoDB" id="4279at2"/>
<dbReference type="Pfam" id="PF02578">
    <property type="entry name" value="Cu-oxidase_4"/>
    <property type="match status" value="1"/>
</dbReference>
<dbReference type="Proteomes" id="UP000007486">
    <property type="component" value="Chromosome"/>
</dbReference>
<reference evidence="11 12" key="1">
    <citation type="journal article" date="2011" name="Stand. Genomic Sci.">
        <title>Complete genome sequence of Bacteroides salanitronis type strain (BL78).</title>
        <authorList>
            <person name="Gronow S."/>
            <person name="Held B."/>
            <person name="Lucas S."/>
            <person name="Lapidus A."/>
            <person name="Del Rio T.G."/>
            <person name="Nolan M."/>
            <person name="Tice H."/>
            <person name="Deshpande S."/>
            <person name="Cheng J.F."/>
            <person name="Pitluck S."/>
            <person name="Liolios K."/>
            <person name="Pagani I."/>
            <person name="Ivanova N."/>
            <person name="Mavromatis K."/>
            <person name="Pati A."/>
            <person name="Tapia R."/>
            <person name="Han C."/>
            <person name="Goodwin L."/>
            <person name="Chen A."/>
            <person name="Palaniappan K."/>
            <person name="Land M."/>
            <person name="Hauser L."/>
            <person name="Chang Y.J."/>
            <person name="Jeffries C.D."/>
            <person name="Brambilla E.M."/>
            <person name="Rohde M."/>
            <person name="Goker M."/>
            <person name="Detter J.C."/>
            <person name="Woyke T."/>
            <person name="Bristow J."/>
            <person name="Markowitz V."/>
            <person name="Hugenholtz P."/>
            <person name="Kyrpides N.C."/>
            <person name="Klenk H.P."/>
            <person name="Eisen J.A."/>
        </authorList>
    </citation>
    <scope>NUCLEOTIDE SEQUENCE [LARGE SCALE GENOMIC DNA]</scope>
    <source>
        <strain evidence="11 12">DSM 18170</strain>
    </source>
</reference>
<dbReference type="KEGG" id="bsa:Bacsa_1852"/>